<dbReference type="PROSITE" id="PS00475">
    <property type="entry name" value="RIBOSOMAL_L15"/>
    <property type="match status" value="1"/>
</dbReference>
<gene>
    <name evidence="4 8" type="primary">rplO</name>
    <name evidence="8" type="ORF">SCD90_03535</name>
</gene>
<protein>
    <recommendedName>
        <fullName evidence="4">Large ribosomal subunit protein uL15</fullName>
    </recommendedName>
</protein>
<dbReference type="Proteomes" id="UP001274321">
    <property type="component" value="Unassembled WGS sequence"/>
</dbReference>
<comment type="function">
    <text evidence="4">Binds to the 23S rRNA.</text>
</comment>
<comment type="similarity">
    <text evidence="1 4 5">Belongs to the universal ribosomal protein uL15 family.</text>
</comment>
<evidence type="ECO:0000256" key="2">
    <source>
        <dbReference type="ARBA" id="ARBA00022980"/>
    </source>
</evidence>
<proteinExistence type="inferred from homology"/>
<evidence type="ECO:0000256" key="1">
    <source>
        <dbReference type="ARBA" id="ARBA00007320"/>
    </source>
</evidence>
<evidence type="ECO:0000313" key="9">
    <source>
        <dbReference type="Proteomes" id="UP001274321"/>
    </source>
</evidence>
<evidence type="ECO:0000256" key="6">
    <source>
        <dbReference type="SAM" id="MobiDB-lite"/>
    </source>
</evidence>
<keyword evidence="9" id="KW-1185">Reference proteome</keyword>
<organism evidence="8 9">
    <name type="scientific">Terrihabitans rhizophilus</name>
    <dbReference type="NCBI Taxonomy" id="3092662"/>
    <lineage>
        <taxon>Bacteria</taxon>
        <taxon>Pseudomonadati</taxon>
        <taxon>Pseudomonadota</taxon>
        <taxon>Alphaproteobacteria</taxon>
        <taxon>Hyphomicrobiales</taxon>
        <taxon>Terrihabitans</taxon>
    </lineage>
</organism>
<dbReference type="InterPro" id="IPR021131">
    <property type="entry name" value="Ribosomal_uL15/eL18"/>
</dbReference>
<evidence type="ECO:0000256" key="5">
    <source>
        <dbReference type="RuleBase" id="RU003888"/>
    </source>
</evidence>
<keyword evidence="4" id="KW-0699">rRNA-binding</keyword>
<feature type="domain" description="Large ribosomal subunit protein uL15/eL18" evidence="7">
    <location>
        <begin position="75"/>
        <end position="149"/>
    </location>
</feature>
<dbReference type="PANTHER" id="PTHR12934:SF11">
    <property type="entry name" value="LARGE RIBOSOMAL SUBUNIT PROTEIN UL15M"/>
    <property type="match status" value="1"/>
</dbReference>
<feature type="region of interest" description="Disordered" evidence="6">
    <location>
        <begin position="1"/>
        <end position="37"/>
    </location>
</feature>
<comment type="caution">
    <text evidence="8">The sequence shown here is derived from an EMBL/GenBank/DDBJ whole genome shotgun (WGS) entry which is preliminary data.</text>
</comment>
<dbReference type="InterPro" id="IPR030878">
    <property type="entry name" value="Ribosomal_uL15"/>
</dbReference>
<evidence type="ECO:0000256" key="4">
    <source>
        <dbReference type="HAMAP-Rule" id="MF_01341"/>
    </source>
</evidence>
<evidence type="ECO:0000313" key="8">
    <source>
        <dbReference type="EMBL" id="MDX6805129.1"/>
    </source>
</evidence>
<dbReference type="InterPro" id="IPR005749">
    <property type="entry name" value="Ribosomal_uL15_bac-type"/>
</dbReference>
<dbReference type="InterPro" id="IPR001196">
    <property type="entry name" value="Ribosomal_uL15_CS"/>
</dbReference>
<reference evidence="8 9" key="1">
    <citation type="submission" date="2023-11" db="EMBL/GenBank/DDBJ databases">
        <authorList>
            <person name="Bao R."/>
        </authorList>
    </citation>
    <scope>NUCLEOTIDE SEQUENCE [LARGE SCALE GENOMIC DNA]</scope>
    <source>
        <strain evidence="8 9">PJ23</strain>
    </source>
</reference>
<dbReference type="PANTHER" id="PTHR12934">
    <property type="entry name" value="50S RIBOSOMAL PROTEIN L15"/>
    <property type="match status" value="1"/>
</dbReference>
<dbReference type="HAMAP" id="MF_01341">
    <property type="entry name" value="Ribosomal_uL15"/>
    <property type="match status" value="1"/>
</dbReference>
<evidence type="ECO:0000259" key="7">
    <source>
        <dbReference type="Pfam" id="PF00828"/>
    </source>
</evidence>
<keyword evidence="3 4" id="KW-0687">Ribonucleoprotein</keyword>
<keyword evidence="4" id="KW-0694">RNA-binding</keyword>
<dbReference type="EMBL" id="JAXAFJ010000002">
    <property type="protein sequence ID" value="MDX6805129.1"/>
    <property type="molecule type" value="Genomic_DNA"/>
</dbReference>
<dbReference type="RefSeq" id="WP_319843259.1">
    <property type="nucleotide sequence ID" value="NZ_JAXAFJ010000002.1"/>
</dbReference>
<dbReference type="NCBIfam" id="TIGR01071">
    <property type="entry name" value="rplO_bact"/>
    <property type="match status" value="1"/>
</dbReference>
<dbReference type="InterPro" id="IPR036227">
    <property type="entry name" value="Ribosomal_uL15/eL18_sf"/>
</dbReference>
<dbReference type="Gene3D" id="3.100.10.10">
    <property type="match status" value="1"/>
</dbReference>
<evidence type="ECO:0000256" key="3">
    <source>
        <dbReference type="ARBA" id="ARBA00023274"/>
    </source>
</evidence>
<accession>A0ABU4RJW2</accession>
<feature type="compositionally biased region" description="Gly residues" evidence="6">
    <location>
        <begin position="21"/>
        <end position="35"/>
    </location>
</feature>
<comment type="subunit">
    <text evidence="4">Part of the 50S ribosomal subunit.</text>
</comment>
<sequence length="161" mass="16999">MKLNEIKDNAGSSKKRMRVGRGIGSGKGKTGGRGVKGQKARSGVAINAFEGGQMPLHRRLPKRGFVNIFRKDFNELNLDRIQTAIDAGKIDVAQPVTVDSLVAAGVLSRKRDGVKLLGKGELTAKNVSFEVYAASKSALEAIEKAGGSVKILAPQAEVADA</sequence>
<dbReference type="Pfam" id="PF00828">
    <property type="entry name" value="Ribosomal_L27A"/>
    <property type="match status" value="1"/>
</dbReference>
<name>A0ABU4RJW2_9HYPH</name>
<keyword evidence="2 4" id="KW-0689">Ribosomal protein</keyword>
<dbReference type="GO" id="GO:0005840">
    <property type="term" value="C:ribosome"/>
    <property type="evidence" value="ECO:0007669"/>
    <property type="project" value="UniProtKB-KW"/>
</dbReference>
<dbReference type="SUPFAM" id="SSF52080">
    <property type="entry name" value="Ribosomal proteins L15p and L18e"/>
    <property type="match status" value="1"/>
</dbReference>